<reference evidence="2" key="1">
    <citation type="journal article" date="2019" name="Int. J. Syst. Evol. Microbiol.">
        <title>The Global Catalogue of Microorganisms (GCM) 10K type strain sequencing project: providing services to taxonomists for standard genome sequencing and annotation.</title>
        <authorList>
            <consortium name="The Broad Institute Genomics Platform"/>
            <consortium name="The Broad Institute Genome Sequencing Center for Infectious Disease"/>
            <person name="Wu L."/>
            <person name="Ma J."/>
        </authorList>
    </citation>
    <scope>NUCLEOTIDE SEQUENCE [LARGE SCALE GENOMIC DNA]</scope>
    <source>
        <strain evidence="2">NBRC 106348</strain>
    </source>
</reference>
<accession>A0ABQ6I692</accession>
<sequence length="258" mass="27158">MRTPDLPDAAARALASVAGRAEPGPTLRGTARVVLHFHPDADVLGRPVLREILSNGRYVSQFVTRTGNGGLTAFPGGDRWAWEHRTFSGAYDDVPPDVRPVYGALDPDGDPYGAAPRFGSASLRLRPGVVARSTFVFPDSVHEPTSFGVADRMGVLRDLERAEVLDPLDHDVEAHAHGGIRVPEDVEAVVVDPSFDDEAALALAGGAGLPVATHPGYAATADEIGAHPDYRGPQVAALARRLVGPGPPDTRRPGRGPG</sequence>
<dbReference type="Proteomes" id="UP001157091">
    <property type="component" value="Unassembled WGS sequence"/>
</dbReference>
<evidence type="ECO:0000313" key="2">
    <source>
        <dbReference type="Proteomes" id="UP001157091"/>
    </source>
</evidence>
<proteinExistence type="predicted"/>
<dbReference type="EMBL" id="BSUK01000001">
    <property type="protein sequence ID" value="GMA25727.1"/>
    <property type="molecule type" value="Genomic_DNA"/>
</dbReference>
<name>A0ABQ6I692_9MICO</name>
<dbReference type="Pfam" id="PF12294">
    <property type="entry name" value="DUF3626"/>
    <property type="match status" value="2"/>
</dbReference>
<evidence type="ECO:0000313" key="1">
    <source>
        <dbReference type="EMBL" id="GMA25727.1"/>
    </source>
</evidence>
<organism evidence="1 2">
    <name type="scientific">Luteimicrobium album</name>
    <dbReference type="NCBI Taxonomy" id="1054550"/>
    <lineage>
        <taxon>Bacteria</taxon>
        <taxon>Bacillati</taxon>
        <taxon>Actinomycetota</taxon>
        <taxon>Actinomycetes</taxon>
        <taxon>Micrococcales</taxon>
        <taxon>Luteimicrobium</taxon>
    </lineage>
</organism>
<gene>
    <name evidence="1" type="ORF">GCM10025864_34860</name>
</gene>
<protein>
    <recommendedName>
        <fullName evidence="3">DUF3626 domain-containing protein</fullName>
    </recommendedName>
</protein>
<keyword evidence="2" id="KW-1185">Reference proteome</keyword>
<evidence type="ECO:0008006" key="3">
    <source>
        <dbReference type="Google" id="ProtNLM"/>
    </source>
</evidence>
<comment type="caution">
    <text evidence="1">The sequence shown here is derived from an EMBL/GenBank/DDBJ whole genome shotgun (WGS) entry which is preliminary data.</text>
</comment>
<dbReference type="InterPro" id="IPR022074">
    <property type="entry name" value="DUF3626"/>
</dbReference>
<dbReference type="RefSeq" id="WP_284294237.1">
    <property type="nucleotide sequence ID" value="NZ_BSUK01000001.1"/>
</dbReference>